<reference evidence="1 3" key="2">
    <citation type="journal article" date="2008" name="Proc. Natl. Acad. Sci. U.S.A.">
        <title>Niche adaptation and genome expansion in the chlorophyll d-producing cyanobacterium Acaryochloris marina.</title>
        <authorList>
            <person name="Swingley W.D."/>
            <person name="Chen M."/>
            <person name="Cheung P.C."/>
            <person name="Conrad A.L."/>
            <person name="Dejesa L.C."/>
            <person name="Hao J."/>
            <person name="Honchak B.M."/>
            <person name="Karbach L.E."/>
            <person name="Kurdoglu A."/>
            <person name="Lahiri S."/>
            <person name="Mastrian S.D."/>
            <person name="Miyashita H."/>
            <person name="Page L."/>
            <person name="Ramakrishna P."/>
            <person name="Satoh S."/>
            <person name="Sattley W.M."/>
            <person name="Shimada Y."/>
            <person name="Taylor H.L."/>
            <person name="Tomo T."/>
            <person name="Tsuchiya T."/>
            <person name="Wang Z.T."/>
            <person name="Raymond J."/>
            <person name="Mimuro M."/>
            <person name="Blankenship R.E."/>
            <person name="Touchman J.W."/>
        </authorList>
    </citation>
    <scope>NUCLEOTIDE SEQUENCE [LARGE SCALE GENOMIC DNA]</scope>
    <source>
        <strain evidence="3">MBIC 11017</strain>
        <strain evidence="1">MBIC11017</strain>
        <strain evidence="1">pREB1</strain>
        <strain evidence="2">pREB4</strain>
        <plasmid evidence="3">Plasmid pREB1</plasmid>
        <plasmid evidence="3">Plasmid pREB4</plasmid>
        <plasmid evidence="1">pREB1</plasmid>
        <plasmid evidence="2">pREB4</plasmid>
    </source>
</reference>
<proteinExistence type="predicted"/>
<keyword evidence="3" id="KW-1185">Reference proteome</keyword>
<dbReference type="Pfam" id="PF10929">
    <property type="entry name" value="DUF2811"/>
    <property type="match status" value="1"/>
</dbReference>
<dbReference type="OrthoDB" id="515579at2"/>
<dbReference type="KEGG" id="amr:AM1_A0097"/>
<protein>
    <recommendedName>
        <fullName evidence="4">DUF2811 domain-containing protein</fullName>
    </recommendedName>
</protein>
<keyword evidence="1" id="KW-0614">Plasmid</keyword>
<geneLocation type="plasmid" evidence="1 3">
    <name>pREB1</name>
</geneLocation>
<evidence type="ECO:0000313" key="1">
    <source>
        <dbReference type="EMBL" id="ABW31606.1"/>
    </source>
</evidence>
<dbReference type="KEGG" id="amr:AM1_D0279"/>
<dbReference type="Proteomes" id="UP000000268">
    <property type="component" value="Plasmid pREB4"/>
</dbReference>
<dbReference type="RefSeq" id="WP_012166607.1">
    <property type="nucleotide sequence ID" value="NC_009926.1"/>
</dbReference>
<reference evidence="1" key="1">
    <citation type="submission" date="2007-09" db="EMBL/GenBank/DDBJ databases">
        <authorList>
            <person name="Touchman J."/>
        </authorList>
    </citation>
    <scope>NUCLEOTIDE SEQUENCE</scope>
    <source>
        <strain evidence="1">MBIC11017</strain>
        <plasmid evidence="1">pREB1</plasmid>
        <plasmid evidence="2">pREB4</plasmid>
    </source>
</reference>
<evidence type="ECO:0008006" key="4">
    <source>
        <dbReference type="Google" id="ProtNLM"/>
    </source>
</evidence>
<accession>A8ZKA6</accession>
<gene>
    <name evidence="1" type="ordered locus">AM1_A0097</name>
    <name evidence="2" type="ordered locus">AM1_D0279</name>
</gene>
<geneLocation type="plasmid" evidence="2 3">
    <name>pREB4</name>
</geneLocation>
<evidence type="ECO:0000313" key="2">
    <source>
        <dbReference type="EMBL" id="ABW32770.1"/>
    </source>
</evidence>
<dbReference type="InterPro" id="IPR021231">
    <property type="entry name" value="DUF2811"/>
</dbReference>
<name>A8ZKA6_ACAM1</name>
<dbReference type="Proteomes" id="UP000000268">
    <property type="component" value="Plasmid pREB1"/>
</dbReference>
<dbReference type="EMBL" id="CP000838">
    <property type="protein sequence ID" value="ABW31606.1"/>
    <property type="molecule type" value="Genomic_DNA"/>
</dbReference>
<dbReference type="AlphaFoldDB" id="A8ZKA6"/>
<sequence>MSTTISILADIPEELHDALRGYLDTHPDWDQSRVLSAALSLFLMQNGTTDRRTTRVYLDSLFRRELPTAC</sequence>
<dbReference type="EMBL" id="CP000841">
    <property type="protein sequence ID" value="ABW32770.1"/>
    <property type="molecule type" value="Genomic_DNA"/>
</dbReference>
<dbReference type="HOGENOM" id="CLU_171164_2_1_3"/>
<organism evidence="1 3">
    <name type="scientific">Acaryochloris marina (strain MBIC 11017)</name>
    <dbReference type="NCBI Taxonomy" id="329726"/>
    <lineage>
        <taxon>Bacteria</taxon>
        <taxon>Bacillati</taxon>
        <taxon>Cyanobacteriota</taxon>
        <taxon>Cyanophyceae</taxon>
        <taxon>Acaryochloridales</taxon>
        <taxon>Acaryochloridaceae</taxon>
        <taxon>Acaryochloris</taxon>
    </lineage>
</organism>
<evidence type="ECO:0000313" key="3">
    <source>
        <dbReference type="Proteomes" id="UP000000268"/>
    </source>
</evidence>